<dbReference type="FunCoup" id="A0A316W3K0">
    <property type="interactions" value="28"/>
</dbReference>
<dbReference type="InParanoid" id="A0A316W3K0"/>
<evidence type="ECO:0000313" key="3">
    <source>
        <dbReference type="EMBL" id="PWN44094.1"/>
    </source>
</evidence>
<dbReference type="HAMAP" id="MF_01384">
    <property type="entry name" value="UreD"/>
    <property type="match status" value="1"/>
</dbReference>
<evidence type="ECO:0000256" key="2">
    <source>
        <dbReference type="ARBA" id="ARBA00023186"/>
    </source>
</evidence>
<gene>
    <name evidence="3" type="ORF">IE81DRAFT_282096</name>
</gene>
<evidence type="ECO:0000313" key="4">
    <source>
        <dbReference type="Proteomes" id="UP000245783"/>
    </source>
</evidence>
<dbReference type="AlphaFoldDB" id="A0A316W3K0"/>
<name>A0A316W3K0_9BASI</name>
<dbReference type="STRING" id="1522189.A0A316W3K0"/>
<keyword evidence="2" id="KW-0143">Chaperone</keyword>
<dbReference type="PANTHER" id="PTHR33643:SF1">
    <property type="entry name" value="UREASE ACCESSORY PROTEIN D"/>
    <property type="match status" value="1"/>
</dbReference>
<feature type="non-terminal residue" evidence="3">
    <location>
        <position position="322"/>
    </location>
</feature>
<proteinExistence type="inferred from homology"/>
<dbReference type="Pfam" id="PF01774">
    <property type="entry name" value="UreD"/>
    <property type="match status" value="1"/>
</dbReference>
<feature type="non-terminal residue" evidence="3">
    <location>
        <position position="1"/>
    </location>
</feature>
<protein>
    <submittedName>
        <fullName evidence="3">UreD-domain-containing protein</fullName>
    </submittedName>
</protein>
<keyword evidence="4" id="KW-1185">Reference proteome</keyword>
<dbReference type="InterPro" id="IPR002669">
    <property type="entry name" value="UreD"/>
</dbReference>
<dbReference type="GeneID" id="37033393"/>
<sequence length="322" mass="35512">FSSLYASFPLKLLHPRVSSQDASRPKAVAALYVVSYGGGLVSGDEVLLDVDVGQGCALIMLTQGSTKVFRMRSATLGVQRRPNIEQASTLVSNDQHAGSPHSTRQVMRYLVRPNATLVLLPDPVTCFAGARYTQVQRFDLRCADTSSLVMLDWFTPGRRSELWAFDSYRSRNELRVAGRLFARDVMLLEQSSLTQLSQGGQPTRAAAPGLLPLSVRCHPYTTYATLLLVGPDCEQAIHHLKAEFAKIEQGVLPASKQPDDLIWSLSELHCEPQQSDLEKRSPLRGAIVRVAGTETQTVRAWLAKHLQSMVDVVGPDLYRQAL</sequence>
<reference evidence="3 4" key="1">
    <citation type="journal article" date="2018" name="Mol. Biol. Evol.">
        <title>Broad Genomic Sampling Reveals a Smut Pathogenic Ancestry of the Fungal Clade Ustilaginomycotina.</title>
        <authorList>
            <person name="Kijpornyongpan T."/>
            <person name="Mondo S.J."/>
            <person name="Barry K."/>
            <person name="Sandor L."/>
            <person name="Lee J."/>
            <person name="Lipzen A."/>
            <person name="Pangilinan J."/>
            <person name="LaButti K."/>
            <person name="Hainaut M."/>
            <person name="Henrissat B."/>
            <person name="Grigoriev I.V."/>
            <person name="Spatafora J.W."/>
            <person name="Aime M.C."/>
        </authorList>
    </citation>
    <scope>NUCLEOTIDE SEQUENCE [LARGE SCALE GENOMIC DNA]</scope>
    <source>
        <strain evidence="3 4">MCA 4658</strain>
    </source>
</reference>
<dbReference type="GO" id="GO:0016151">
    <property type="term" value="F:nickel cation binding"/>
    <property type="evidence" value="ECO:0007669"/>
    <property type="project" value="InterPro"/>
</dbReference>
<dbReference type="PANTHER" id="PTHR33643">
    <property type="entry name" value="UREASE ACCESSORY PROTEIN D"/>
    <property type="match status" value="1"/>
</dbReference>
<evidence type="ECO:0000256" key="1">
    <source>
        <dbReference type="ARBA" id="ARBA00007177"/>
    </source>
</evidence>
<dbReference type="EMBL" id="KZ819364">
    <property type="protein sequence ID" value="PWN44094.1"/>
    <property type="molecule type" value="Genomic_DNA"/>
</dbReference>
<accession>A0A316W3K0</accession>
<dbReference type="Proteomes" id="UP000245783">
    <property type="component" value="Unassembled WGS sequence"/>
</dbReference>
<dbReference type="OrthoDB" id="5550464at2759"/>
<comment type="similarity">
    <text evidence="1">Belongs to the UreD family.</text>
</comment>
<organism evidence="3 4">
    <name type="scientific">Ceraceosorus guamensis</name>
    <dbReference type="NCBI Taxonomy" id="1522189"/>
    <lineage>
        <taxon>Eukaryota</taxon>
        <taxon>Fungi</taxon>
        <taxon>Dikarya</taxon>
        <taxon>Basidiomycota</taxon>
        <taxon>Ustilaginomycotina</taxon>
        <taxon>Exobasidiomycetes</taxon>
        <taxon>Ceraceosorales</taxon>
        <taxon>Ceraceosoraceae</taxon>
        <taxon>Ceraceosorus</taxon>
    </lineage>
</organism>
<dbReference type="RefSeq" id="XP_025371254.1">
    <property type="nucleotide sequence ID" value="XM_025511523.1"/>
</dbReference>